<proteinExistence type="predicted"/>
<organism evidence="1 2">
    <name type="scientific">Oculimacula yallundae</name>
    <dbReference type="NCBI Taxonomy" id="86028"/>
    <lineage>
        <taxon>Eukaryota</taxon>
        <taxon>Fungi</taxon>
        <taxon>Dikarya</taxon>
        <taxon>Ascomycota</taxon>
        <taxon>Pezizomycotina</taxon>
        <taxon>Leotiomycetes</taxon>
        <taxon>Helotiales</taxon>
        <taxon>Ploettnerulaceae</taxon>
        <taxon>Oculimacula</taxon>
    </lineage>
</organism>
<reference evidence="1 2" key="1">
    <citation type="journal article" date="2024" name="Commun. Biol.">
        <title>Comparative genomic analysis of thermophilic fungi reveals convergent evolutionary adaptations and gene losses.</title>
        <authorList>
            <person name="Steindorff A.S."/>
            <person name="Aguilar-Pontes M.V."/>
            <person name="Robinson A.J."/>
            <person name="Andreopoulos B."/>
            <person name="LaButti K."/>
            <person name="Kuo A."/>
            <person name="Mondo S."/>
            <person name="Riley R."/>
            <person name="Otillar R."/>
            <person name="Haridas S."/>
            <person name="Lipzen A."/>
            <person name="Grimwood J."/>
            <person name="Schmutz J."/>
            <person name="Clum A."/>
            <person name="Reid I.D."/>
            <person name="Moisan M.C."/>
            <person name="Butler G."/>
            <person name="Nguyen T.T.M."/>
            <person name="Dewar K."/>
            <person name="Conant G."/>
            <person name="Drula E."/>
            <person name="Henrissat B."/>
            <person name="Hansel C."/>
            <person name="Singer S."/>
            <person name="Hutchinson M.I."/>
            <person name="de Vries R.P."/>
            <person name="Natvig D.O."/>
            <person name="Powell A.J."/>
            <person name="Tsang A."/>
            <person name="Grigoriev I.V."/>
        </authorList>
    </citation>
    <scope>NUCLEOTIDE SEQUENCE [LARGE SCALE GENOMIC DNA]</scope>
    <source>
        <strain evidence="1 2">CBS 494.80</strain>
    </source>
</reference>
<gene>
    <name evidence="1" type="ORF">VTL71DRAFT_9666</name>
</gene>
<evidence type="ECO:0000313" key="2">
    <source>
        <dbReference type="Proteomes" id="UP001595075"/>
    </source>
</evidence>
<dbReference type="PANTHER" id="PTHR42034:SF1">
    <property type="entry name" value="CONDENSATION DOMAIN-CONTAINING PROTEIN"/>
    <property type="match status" value="1"/>
</dbReference>
<dbReference type="Gene3D" id="3.30.559.10">
    <property type="entry name" value="Chloramphenicol acetyltransferase-like domain"/>
    <property type="match status" value="1"/>
</dbReference>
<keyword evidence="2" id="KW-1185">Reference proteome</keyword>
<dbReference type="EMBL" id="JAZHXI010000023">
    <property type="protein sequence ID" value="KAL2060271.1"/>
    <property type="molecule type" value="Genomic_DNA"/>
</dbReference>
<dbReference type="Gene3D" id="3.30.559.30">
    <property type="entry name" value="Nonribosomal peptide synthetase, condensation domain"/>
    <property type="match status" value="1"/>
</dbReference>
<comment type="caution">
    <text evidence="1">The sequence shown here is derived from an EMBL/GenBank/DDBJ whole genome shotgun (WGS) entry which is preliminary data.</text>
</comment>
<dbReference type="PANTHER" id="PTHR42034">
    <property type="entry name" value="CHROMOSOME 7, WHOLE GENOME SHOTGUN SEQUENCE-RELATED"/>
    <property type="match status" value="1"/>
</dbReference>
<dbReference type="InterPro" id="IPR023213">
    <property type="entry name" value="CAT-like_dom_sf"/>
</dbReference>
<accession>A0ABR4BT46</accession>
<protein>
    <submittedName>
        <fullName evidence="1">Uncharacterized protein</fullName>
    </submittedName>
</protein>
<dbReference type="Proteomes" id="UP001595075">
    <property type="component" value="Unassembled WGS sequence"/>
</dbReference>
<name>A0ABR4BT46_9HELO</name>
<evidence type="ECO:0000313" key="1">
    <source>
        <dbReference type="EMBL" id="KAL2060271.1"/>
    </source>
</evidence>
<sequence>MNIYNDLLWRETLPGCYERGIDEAEQFYTFMAKTWDATGHTYFAITACTGISISRSTSLDGSSLDDRVEQAFRWAWRKLRYDHPTLAAPAHYDDQSNKCKKAYRVLKNGQQLGTWMEETFKIVDTGQTAEDFANTDPPVGRYATLYLLPQPDATNSSGRHLKRDIVFRSHHDLVDGIGTLTLLNNFLQHAAAAFEADMEPSIPFGDENKNLSPPLRIAAGFPIAPSADQTAKLVKIQLANIAARAGKNILAIPFTSNIQVPGDSRRSAVHFSSLESGIIVAKTKALRSTITQIFHAAIALAIRELQPRASQAYEARYISYSLLNLRHCCIPPYHKPRHAASVYHCVSATHLVVDLTVPVESTTSTNQTSEDFLSALDQVRDFYNKSKIDADYLSIVPSLFAAVTPEYPATTCEIPPPNQSPSVSLSSMGIVDRIVQPKHGPFEISEPWVVGAEYSTGIGAFLGTWNGVLCLSAGYNEAFHSEAEVLDFLERVKRIVLDGLKIHNSEIGTSLPVRIG</sequence>